<name>A0ABR3IUM2_9AGAR</name>
<dbReference type="InterPro" id="IPR009571">
    <property type="entry name" value="SUR7/Rim9-like_fungi"/>
</dbReference>
<evidence type="ECO:0000256" key="1">
    <source>
        <dbReference type="ARBA" id="ARBA00004141"/>
    </source>
</evidence>
<proteinExistence type="predicted"/>
<keyword evidence="7" id="KW-1185">Reference proteome</keyword>
<dbReference type="InterPro" id="IPR051380">
    <property type="entry name" value="pH-response_reg_palI/RIM9"/>
</dbReference>
<evidence type="ECO:0000256" key="4">
    <source>
        <dbReference type="ARBA" id="ARBA00023136"/>
    </source>
</evidence>
<dbReference type="Pfam" id="PF06687">
    <property type="entry name" value="SUR7"/>
    <property type="match status" value="1"/>
</dbReference>
<feature type="transmembrane region" description="Helical" evidence="5">
    <location>
        <begin position="212"/>
        <end position="237"/>
    </location>
</feature>
<accession>A0ABR3IUM2</accession>
<comment type="caution">
    <text evidence="6">The sequence shown here is derived from an EMBL/GenBank/DDBJ whole genome shotgun (WGS) entry which is preliminary data.</text>
</comment>
<dbReference type="PANTHER" id="PTHR28013">
    <property type="entry name" value="PROTEIN DCV1-RELATED"/>
    <property type="match status" value="1"/>
</dbReference>
<sequence>MLAIIAPALIFVGFVLLLLASLSAPVIPHIALFKIAVNLDDRLFNGLGPEVDFGAWGYCLRSLDFPAGGFGAGFGGGFGGFGGVGGLAGFYFRDGWLCRHPRIGYYFDDFVAATLRVSPFFFRDTISQRTSSALTLHIVACVFAFIALIISLSMLKPGTASRIASLCTMAVAVFAALFTSIVFLVDVIFVSIVRDRVESISQQTLKVRFGPMPWLVLGAAIALWLSLLGACAGMLTCGSRRFRKAKSHESS</sequence>
<evidence type="ECO:0000256" key="2">
    <source>
        <dbReference type="ARBA" id="ARBA00022692"/>
    </source>
</evidence>
<feature type="transmembrane region" description="Helical" evidence="5">
    <location>
        <begin position="167"/>
        <end position="192"/>
    </location>
</feature>
<gene>
    <name evidence="6" type="ORF">HGRIS_013160</name>
</gene>
<dbReference type="EMBL" id="JASNQZ010000015">
    <property type="protein sequence ID" value="KAL0947016.1"/>
    <property type="molecule type" value="Genomic_DNA"/>
</dbReference>
<evidence type="ECO:0000313" key="7">
    <source>
        <dbReference type="Proteomes" id="UP001556367"/>
    </source>
</evidence>
<comment type="subcellular location">
    <subcellularLocation>
        <location evidence="1">Membrane</location>
        <topology evidence="1">Multi-pass membrane protein</topology>
    </subcellularLocation>
</comment>
<dbReference type="Proteomes" id="UP001556367">
    <property type="component" value="Unassembled WGS sequence"/>
</dbReference>
<reference evidence="7" key="1">
    <citation type="submission" date="2024-06" db="EMBL/GenBank/DDBJ databases">
        <title>Multi-omics analyses provide insights into the biosynthesis of the anticancer antibiotic pleurotin in Hohenbuehelia grisea.</title>
        <authorList>
            <person name="Weaver J.A."/>
            <person name="Alberti F."/>
        </authorList>
    </citation>
    <scope>NUCLEOTIDE SEQUENCE [LARGE SCALE GENOMIC DNA]</scope>
    <source>
        <strain evidence="7">T-177</strain>
    </source>
</reference>
<keyword evidence="2 5" id="KW-0812">Transmembrane</keyword>
<keyword evidence="3 5" id="KW-1133">Transmembrane helix</keyword>
<feature type="transmembrane region" description="Helical" evidence="5">
    <location>
        <begin position="134"/>
        <end position="155"/>
    </location>
</feature>
<feature type="transmembrane region" description="Helical" evidence="5">
    <location>
        <begin position="70"/>
        <end position="91"/>
    </location>
</feature>
<evidence type="ECO:0000256" key="5">
    <source>
        <dbReference type="SAM" id="Phobius"/>
    </source>
</evidence>
<dbReference type="PANTHER" id="PTHR28013:SF3">
    <property type="entry name" value="PROTEIN DCV1-RELATED"/>
    <property type="match status" value="1"/>
</dbReference>
<evidence type="ECO:0000313" key="6">
    <source>
        <dbReference type="EMBL" id="KAL0947016.1"/>
    </source>
</evidence>
<evidence type="ECO:0000256" key="3">
    <source>
        <dbReference type="ARBA" id="ARBA00022989"/>
    </source>
</evidence>
<organism evidence="6 7">
    <name type="scientific">Hohenbuehelia grisea</name>
    <dbReference type="NCBI Taxonomy" id="104357"/>
    <lineage>
        <taxon>Eukaryota</taxon>
        <taxon>Fungi</taxon>
        <taxon>Dikarya</taxon>
        <taxon>Basidiomycota</taxon>
        <taxon>Agaricomycotina</taxon>
        <taxon>Agaricomycetes</taxon>
        <taxon>Agaricomycetidae</taxon>
        <taxon>Agaricales</taxon>
        <taxon>Pleurotineae</taxon>
        <taxon>Pleurotaceae</taxon>
        <taxon>Hohenbuehelia</taxon>
    </lineage>
</organism>
<protein>
    <recommendedName>
        <fullName evidence="8">Pali-domain-containing protein</fullName>
    </recommendedName>
</protein>
<evidence type="ECO:0008006" key="8">
    <source>
        <dbReference type="Google" id="ProtNLM"/>
    </source>
</evidence>
<keyword evidence="4 5" id="KW-0472">Membrane</keyword>